<protein>
    <submittedName>
        <fullName evidence="1">Uncharacterized protein</fullName>
    </submittedName>
</protein>
<name>A0A0B6XTK2_9EUPU</name>
<evidence type="ECO:0000313" key="1">
    <source>
        <dbReference type="EMBL" id="CEK47204.1"/>
    </source>
</evidence>
<sequence>GDVEQTTITLLAVSVMNRIHYLCQRLKSGSQTVMLDITNKQPVNKLLKTES</sequence>
<dbReference type="EMBL" id="HACG01000339">
    <property type="protein sequence ID" value="CEK47204.1"/>
    <property type="molecule type" value="Transcribed_RNA"/>
</dbReference>
<feature type="non-terminal residue" evidence="1">
    <location>
        <position position="1"/>
    </location>
</feature>
<proteinExistence type="predicted"/>
<gene>
    <name evidence="1" type="primary">ORF784</name>
</gene>
<reference evidence="1" key="1">
    <citation type="submission" date="2014-12" db="EMBL/GenBank/DDBJ databases">
        <title>Insight into the proteome of Arion vulgaris.</title>
        <authorList>
            <person name="Aradska J."/>
            <person name="Bulat T."/>
            <person name="Smidak R."/>
            <person name="Sarate P."/>
            <person name="Gangsoo J."/>
            <person name="Sialana F."/>
            <person name="Bilban M."/>
            <person name="Lubec G."/>
        </authorList>
    </citation>
    <scope>NUCLEOTIDE SEQUENCE</scope>
    <source>
        <tissue evidence="1">Skin</tissue>
    </source>
</reference>
<accession>A0A0B6XTK2</accession>
<dbReference type="AlphaFoldDB" id="A0A0B6XTK2"/>
<organism evidence="1">
    <name type="scientific">Arion vulgaris</name>
    <dbReference type="NCBI Taxonomy" id="1028688"/>
    <lineage>
        <taxon>Eukaryota</taxon>
        <taxon>Metazoa</taxon>
        <taxon>Spiralia</taxon>
        <taxon>Lophotrochozoa</taxon>
        <taxon>Mollusca</taxon>
        <taxon>Gastropoda</taxon>
        <taxon>Heterobranchia</taxon>
        <taxon>Euthyneura</taxon>
        <taxon>Panpulmonata</taxon>
        <taxon>Eupulmonata</taxon>
        <taxon>Stylommatophora</taxon>
        <taxon>Helicina</taxon>
        <taxon>Arionoidea</taxon>
        <taxon>Arionidae</taxon>
        <taxon>Arion</taxon>
    </lineage>
</organism>